<gene>
    <name evidence="1" type="ORF">CO174_04295</name>
</gene>
<protein>
    <submittedName>
        <fullName evidence="1">Uncharacterized protein</fullName>
    </submittedName>
</protein>
<dbReference type="AlphaFoldDB" id="A0A2M7XBG6"/>
<dbReference type="Proteomes" id="UP000229385">
    <property type="component" value="Unassembled WGS sequence"/>
</dbReference>
<dbReference type="EMBL" id="PFWU01000046">
    <property type="protein sequence ID" value="PJA45220.1"/>
    <property type="molecule type" value="Genomic_DNA"/>
</dbReference>
<accession>A0A2M7XBG6</accession>
<comment type="caution">
    <text evidence="1">The sequence shown here is derived from an EMBL/GenBank/DDBJ whole genome shotgun (WGS) entry which is preliminary data.</text>
</comment>
<organism evidence="1 2">
    <name type="scientific">Candidatus Uhrbacteria bacterium CG_4_9_14_3_um_filter_50_9</name>
    <dbReference type="NCBI Taxonomy" id="1975035"/>
    <lineage>
        <taxon>Bacteria</taxon>
        <taxon>Candidatus Uhriibacteriota</taxon>
    </lineage>
</organism>
<evidence type="ECO:0000313" key="1">
    <source>
        <dbReference type="EMBL" id="PJA45220.1"/>
    </source>
</evidence>
<evidence type="ECO:0000313" key="2">
    <source>
        <dbReference type="Proteomes" id="UP000229385"/>
    </source>
</evidence>
<sequence>MTDNNLSFSMEALFQQLLQRGKEQGVTQQDAYNDLVEEVIENHRAIGEIDTDDATEDMEAQLRGRWLDYQDLLQETSSEIDSL</sequence>
<proteinExistence type="predicted"/>
<name>A0A2M7XBG6_9BACT</name>
<reference evidence="2" key="1">
    <citation type="submission" date="2017-09" db="EMBL/GenBank/DDBJ databases">
        <title>Depth-based differentiation of microbial function through sediment-hosted aquifers and enrichment of novel symbionts in the deep terrestrial subsurface.</title>
        <authorList>
            <person name="Probst A.J."/>
            <person name="Ladd B."/>
            <person name="Jarett J.K."/>
            <person name="Geller-Mcgrath D.E."/>
            <person name="Sieber C.M.K."/>
            <person name="Emerson J.B."/>
            <person name="Anantharaman K."/>
            <person name="Thomas B.C."/>
            <person name="Malmstrom R."/>
            <person name="Stieglmeier M."/>
            <person name="Klingl A."/>
            <person name="Woyke T."/>
            <person name="Ryan C.M."/>
            <person name="Banfield J.F."/>
        </authorList>
    </citation>
    <scope>NUCLEOTIDE SEQUENCE [LARGE SCALE GENOMIC DNA]</scope>
</reference>